<evidence type="ECO:0000313" key="16">
    <source>
        <dbReference type="Proteomes" id="UP000829455"/>
    </source>
</evidence>
<keyword evidence="4 10" id="KW-1134">Transmembrane beta strand</keyword>
<evidence type="ECO:0000256" key="6">
    <source>
        <dbReference type="ARBA" id="ARBA00023077"/>
    </source>
</evidence>
<keyword evidence="7 10" id="KW-0472">Membrane</keyword>
<evidence type="ECO:0000256" key="10">
    <source>
        <dbReference type="PROSITE-ProRule" id="PRU01360"/>
    </source>
</evidence>
<evidence type="ECO:0000256" key="3">
    <source>
        <dbReference type="ARBA" id="ARBA00022448"/>
    </source>
</evidence>
<dbReference type="Pfam" id="PF00593">
    <property type="entry name" value="TonB_dep_Rec_b-barrel"/>
    <property type="match status" value="1"/>
</dbReference>
<evidence type="ECO:0000259" key="14">
    <source>
        <dbReference type="Pfam" id="PF07715"/>
    </source>
</evidence>
<feature type="domain" description="TonB-dependent receptor-like beta-barrel" evidence="13">
    <location>
        <begin position="376"/>
        <end position="1069"/>
    </location>
</feature>
<dbReference type="PANTHER" id="PTHR30069">
    <property type="entry name" value="TONB-DEPENDENT OUTER MEMBRANE RECEPTOR"/>
    <property type="match status" value="1"/>
</dbReference>
<protein>
    <submittedName>
        <fullName evidence="15">TonB-dependent receptor</fullName>
    </submittedName>
</protein>
<dbReference type="SUPFAM" id="SSF56935">
    <property type="entry name" value="Porins"/>
    <property type="match status" value="1"/>
</dbReference>
<keyword evidence="5 10" id="KW-0812">Transmembrane</keyword>
<evidence type="ECO:0000256" key="7">
    <source>
        <dbReference type="ARBA" id="ARBA00023136"/>
    </source>
</evidence>
<proteinExistence type="inferred from homology"/>
<accession>A0ABY3YA36</accession>
<keyword evidence="12" id="KW-0732">Signal</keyword>
<dbReference type="PROSITE" id="PS52016">
    <property type="entry name" value="TONB_DEPENDENT_REC_3"/>
    <property type="match status" value="1"/>
</dbReference>
<dbReference type="InterPro" id="IPR037066">
    <property type="entry name" value="Plug_dom_sf"/>
</dbReference>
<dbReference type="InterPro" id="IPR000531">
    <property type="entry name" value="Beta-barrel_TonB"/>
</dbReference>
<organism evidence="15 16">
    <name type="scientific">Neisseria macacae ATCC 33926</name>
    <dbReference type="NCBI Taxonomy" id="997348"/>
    <lineage>
        <taxon>Bacteria</taxon>
        <taxon>Pseudomonadati</taxon>
        <taxon>Pseudomonadota</taxon>
        <taxon>Betaproteobacteria</taxon>
        <taxon>Neisseriales</taxon>
        <taxon>Neisseriaceae</taxon>
        <taxon>Neisseria</taxon>
    </lineage>
</organism>
<evidence type="ECO:0000256" key="2">
    <source>
        <dbReference type="ARBA" id="ARBA00009810"/>
    </source>
</evidence>
<dbReference type="Pfam" id="PF07715">
    <property type="entry name" value="Plug"/>
    <property type="match status" value="1"/>
</dbReference>
<evidence type="ECO:0000256" key="1">
    <source>
        <dbReference type="ARBA" id="ARBA00004571"/>
    </source>
</evidence>
<evidence type="ECO:0000256" key="8">
    <source>
        <dbReference type="ARBA" id="ARBA00023170"/>
    </source>
</evidence>
<dbReference type="Gene3D" id="2.40.170.20">
    <property type="entry name" value="TonB-dependent receptor, beta-barrel domain"/>
    <property type="match status" value="2"/>
</dbReference>
<evidence type="ECO:0000256" key="11">
    <source>
        <dbReference type="RuleBase" id="RU003357"/>
    </source>
</evidence>
<dbReference type="InterPro" id="IPR036942">
    <property type="entry name" value="Beta-barrel_TonB_sf"/>
</dbReference>
<evidence type="ECO:0000256" key="12">
    <source>
        <dbReference type="SAM" id="SignalP"/>
    </source>
</evidence>
<comment type="similarity">
    <text evidence="2 10 11">Belongs to the TonB-dependent receptor family.</text>
</comment>
<keyword evidence="3 10" id="KW-0813">Transport</keyword>
<keyword evidence="9 10" id="KW-0998">Cell outer membrane</keyword>
<reference evidence="15 16" key="1">
    <citation type="submission" date="2022-03" db="EMBL/GenBank/DDBJ databases">
        <title>Genome sequencing of Neisseria macacae.</title>
        <authorList>
            <person name="Baek M.-G."/>
        </authorList>
    </citation>
    <scope>NUCLEOTIDE SEQUENCE [LARGE SCALE GENOMIC DNA]</scope>
    <source>
        <strain evidence="15 16">ATCC 33926</strain>
    </source>
</reference>
<evidence type="ECO:0000259" key="13">
    <source>
        <dbReference type="Pfam" id="PF00593"/>
    </source>
</evidence>
<evidence type="ECO:0000256" key="4">
    <source>
        <dbReference type="ARBA" id="ARBA00022452"/>
    </source>
</evidence>
<sequence length="1098" mass="125148">MRNYPFKTIVACLSILWYSPHLWAADATAPETAVLDAVEVRGKRLTKDQKGEAQQYSKNVSNAYLGKEYLERYRPDAAGDILKGLNGVYNMNTRTAGSAITPNIRGISGKGRIPVTIDGIEQTVDVWQNNYGISDRNYIDPTLLRSISVEKGPSMTRGVKSGVGGSVAIQTIEPEDIVPEGKKWGIQIKGSFSDNTVKQPESLLKYKGWPDYRTLPGNPTADGAIGTIGNVLEDPSGQSRYYYGLQFEDRYRITRFRNHKLRNFKNDRSGMFSAAFKTDISDGLIAYSIREKGNYFAGKHAAGGYLNNPVYKNEDSGHTNTTASMVPNMARFYRPGREVVNSNISSKSLLLKNNWHLPANQKISLSYMQTRVDFGEHNPFYSNLAQGYSDDFFNIGEQYREAAMQMMPIQGMESNIQNKSYKIGYGWKPENNSWIDLNANIWRTRTRSTRYQNGATDLYVDYPDSDYDNWIRCSRGEIPWTMAFHNMNCSQMMAEGLIPDKEPSKKPYDGDPKLDGYRVKAAAEQRTRSVRTGADLSNRFRLGDTLSMTLSANVQHEKLNEFTEQYNNDLDFDGLSNAASGMTALSGPRSGRRHEWGAGMVFDWQPTDRLNIQAGIRYNKFWSYDDILAQKRKERKESFYSITKGNEGYIIGTYLPYYKLIDNPQEVADYFAYDNAPTGSDEQEKLGQKFEKKYGYLFSSSNNILRNPKGNPAYDTGEPQALYRLEQAYTPFRNGRFEGPVFPDGMFDEKIANPQGQNGNFYKYLIQRHTDTAATTDYEDKKKNYPIEAGDMIKETKNLAADSDENWPSPKHLRAHAWSPMLALSYNLTQNGRLHLRWAQAVRFPTIYEATTTNSSWADAYSQEFDLKPERSTNWEIGYTYNFAPRFKRLRHGDIRLTYYNSVIKNAIELSSERNLQQYDKRLTSGIELQSRFDSGKWFASLAANYRLKQQTCDKATVFNYDLYINRIPVCVDGGFGATRFHQSRQPKYSINLDIGTRRFNEKLELGLRGTYHSKAENKQQDKLAKSGLARIYEATGRPYHWRSALVLDVYGRYNFGKNLSMNFSVSNLTNRYYLDPMSNVPIPAPGRAVTVGFTGKF</sequence>
<name>A0ABY3YA36_9NEIS</name>
<evidence type="ECO:0000256" key="5">
    <source>
        <dbReference type="ARBA" id="ARBA00022692"/>
    </source>
</evidence>
<comment type="subcellular location">
    <subcellularLocation>
        <location evidence="1 10">Cell outer membrane</location>
        <topology evidence="1 10">Multi-pass membrane protein</topology>
    </subcellularLocation>
</comment>
<dbReference type="RefSeq" id="WP_242926041.1">
    <property type="nucleotide sequence ID" value="NZ_CP094241.1"/>
</dbReference>
<keyword evidence="8 15" id="KW-0675">Receptor</keyword>
<dbReference type="InterPro" id="IPR012910">
    <property type="entry name" value="Plug_dom"/>
</dbReference>
<dbReference type="Gene3D" id="2.170.130.10">
    <property type="entry name" value="TonB-dependent receptor, plug domain"/>
    <property type="match status" value="1"/>
</dbReference>
<dbReference type="InterPro" id="IPR039426">
    <property type="entry name" value="TonB-dep_rcpt-like"/>
</dbReference>
<keyword evidence="6 11" id="KW-0798">TonB box</keyword>
<dbReference type="EMBL" id="CP094241">
    <property type="protein sequence ID" value="UNV86173.1"/>
    <property type="molecule type" value="Genomic_DNA"/>
</dbReference>
<gene>
    <name evidence="15" type="ORF">MON40_06750</name>
</gene>
<feature type="signal peptide" evidence="12">
    <location>
        <begin position="1"/>
        <end position="24"/>
    </location>
</feature>
<keyword evidence="16" id="KW-1185">Reference proteome</keyword>
<feature type="chain" id="PRO_5047350623" evidence="12">
    <location>
        <begin position="25"/>
        <end position="1098"/>
    </location>
</feature>
<feature type="domain" description="TonB-dependent receptor plug" evidence="14">
    <location>
        <begin position="65"/>
        <end position="165"/>
    </location>
</feature>
<dbReference type="Proteomes" id="UP000829455">
    <property type="component" value="Chromosome"/>
</dbReference>
<evidence type="ECO:0000313" key="15">
    <source>
        <dbReference type="EMBL" id="UNV86173.1"/>
    </source>
</evidence>
<dbReference type="PANTHER" id="PTHR30069:SF41">
    <property type="entry name" value="HEME_HEMOPEXIN UTILIZATION PROTEIN C"/>
    <property type="match status" value="1"/>
</dbReference>
<evidence type="ECO:0000256" key="9">
    <source>
        <dbReference type="ARBA" id="ARBA00023237"/>
    </source>
</evidence>